<dbReference type="AlphaFoldDB" id="A0AAD4T1Z4"/>
<dbReference type="Proteomes" id="UP001202328">
    <property type="component" value="Unassembled WGS sequence"/>
</dbReference>
<accession>A0AAD4T1Z4</accession>
<keyword evidence="3" id="KW-1185">Reference proteome</keyword>
<comment type="caution">
    <text evidence="2">The sequence shown here is derived from an EMBL/GenBank/DDBJ whole genome shotgun (WGS) entry which is preliminary data.</text>
</comment>
<sequence>DVFDLPFPMARNQIEESLRTKMTSIKERMVQLQDAQKGADVTSEASERELELEAQLVEARSIIQEQASVMSKHLSKSERPRRMNDHLDSGRELILSTPAKGV</sequence>
<protein>
    <submittedName>
        <fullName evidence="2">Uncharacterized protein</fullName>
    </submittedName>
</protein>
<dbReference type="EMBL" id="JAJJMB010006998">
    <property type="protein sequence ID" value="KAI3932578.1"/>
    <property type="molecule type" value="Genomic_DNA"/>
</dbReference>
<proteinExistence type="predicted"/>
<evidence type="ECO:0000256" key="1">
    <source>
        <dbReference type="SAM" id="MobiDB-lite"/>
    </source>
</evidence>
<evidence type="ECO:0000313" key="2">
    <source>
        <dbReference type="EMBL" id="KAI3932578.1"/>
    </source>
</evidence>
<feature type="non-terminal residue" evidence="2">
    <location>
        <position position="1"/>
    </location>
</feature>
<evidence type="ECO:0000313" key="3">
    <source>
        <dbReference type="Proteomes" id="UP001202328"/>
    </source>
</evidence>
<feature type="compositionally biased region" description="Basic and acidic residues" evidence="1">
    <location>
        <begin position="75"/>
        <end position="91"/>
    </location>
</feature>
<gene>
    <name evidence="2" type="ORF">MKW98_012549</name>
</gene>
<organism evidence="2 3">
    <name type="scientific">Papaver atlanticum</name>
    <dbReference type="NCBI Taxonomy" id="357466"/>
    <lineage>
        <taxon>Eukaryota</taxon>
        <taxon>Viridiplantae</taxon>
        <taxon>Streptophyta</taxon>
        <taxon>Embryophyta</taxon>
        <taxon>Tracheophyta</taxon>
        <taxon>Spermatophyta</taxon>
        <taxon>Magnoliopsida</taxon>
        <taxon>Ranunculales</taxon>
        <taxon>Papaveraceae</taxon>
        <taxon>Papaveroideae</taxon>
        <taxon>Papaver</taxon>
    </lineage>
</organism>
<feature type="region of interest" description="Disordered" evidence="1">
    <location>
        <begin position="70"/>
        <end position="102"/>
    </location>
</feature>
<dbReference type="PANTHER" id="PTHR47057:SF1">
    <property type="entry name" value="AFADIN_ALPHA-ACTININ-BINDING PROTEIN"/>
    <property type="match status" value="1"/>
</dbReference>
<name>A0AAD4T1Z4_9MAGN</name>
<reference evidence="2" key="1">
    <citation type="submission" date="2022-04" db="EMBL/GenBank/DDBJ databases">
        <title>A functionally conserved STORR gene fusion in Papaver species that diverged 16.8 million years ago.</title>
        <authorList>
            <person name="Catania T."/>
        </authorList>
    </citation>
    <scope>NUCLEOTIDE SEQUENCE</scope>
    <source>
        <strain evidence="2">S-188037</strain>
    </source>
</reference>
<dbReference type="PANTHER" id="PTHR47057">
    <property type="entry name" value="AFADIN/ALPHA-ACTININ-BINDING"/>
    <property type="match status" value="1"/>
</dbReference>